<feature type="transmembrane region" description="Helical" evidence="1">
    <location>
        <begin position="44"/>
        <end position="66"/>
    </location>
</feature>
<keyword evidence="1" id="KW-0472">Membrane</keyword>
<accession>A0A6G1ITM8</accession>
<keyword evidence="1" id="KW-1133">Transmembrane helix</keyword>
<feature type="transmembrane region" description="Helical" evidence="1">
    <location>
        <begin position="20"/>
        <end position="38"/>
    </location>
</feature>
<dbReference type="EMBL" id="MU005592">
    <property type="protein sequence ID" value="KAF2681229.1"/>
    <property type="molecule type" value="Genomic_DNA"/>
</dbReference>
<keyword evidence="3" id="KW-1185">Reference proteome</keyword>
<organism evidence="2 3">
    <name type="scientific">Lentithecium fluviatile CBS 122367</name>
    <dbReference type="NCBI Taxonomy" id="1168545"/>
    <lineage>
        <taxon>Eukaryota</taxon>
        <taxon>Fungi</taxon>
        <taxon>Dikarya</taxon>
        <taxon>Ascomycota</taxon>
        <taxon>Pezizomycotina</taxon>
        <taxon>Dothideomycetes</taxon>
        <taxon>Pleosporomycetidae</taxon>
        <taxon>Pleosporales</taxon>
        <taxon>Massarineae</taxon>
        <taxon>Lentitheciaceae</taxon>
        <taxon>Lentithecium</taxon>
    </lineage>
</organism>
<evidence type="ECO:0000256" key="1">
    <source>
        <dbReference type="SAM" id="Phobius"/>
    </source>
</evidence>
<dbReference type="Proteomes" id="UP000799291">
    <property type="component" value="Unassembled WGS sequence"/>
</dbReference>
<protein>
    <submittedName>
        <fullName evidence="2">Uncharacterized protein</fullName>
    </submittedName>
</protein>
<dbReference type="AlphaFoldDB" id="A0A6G1ITM8"/>
<reference evidence="2" key="1">
    <citation type="journal article" date="2020" name="Stud. Mycol.">
        <title>101 Dothideomycetes genomes: a test case for predicting lifestyles and emergence of pathogens.</title>
        <authorList>
            <person name="Haridas S."/>
            <person name="Albert R."/>
            <person name="Binder M."/>
            <person name="Bloem J."/>
            <person name="Labutti K."/>
            <person name="Salamov A."/>
            <person name="Andreopoulos B."/>
            <person name="Baker S."/>
            <person name="Barry K."/>
            <person name="Bills G."/>
            <person name="Bluhm B."/>
            <person name="Cannon C."/>
            <person name="Castanera R."/>
            <person name="Culley D."/>
            <person name="Daum C."/>
            <person name="Ezra D."/>
            <person name="Gonzalez J."/>
            <person name="Henrissat B."/>
            <person name="Kuo A."/>
            <person name="Liang C."/>
            <person name="Lipzen A."/>
            <person name="Lutzoni F."/>
            <person name="Magnuson J."/>
            <person name="Mondo S."/>
            <person name="Nolan M."/>
            <person name="Ohm R."/>
            <person name="Pangilinan J."/>
            <person name="Park H.-J."/>
            <person name="Ramirez L."/>
            <person name="Alfaro M."/>
            <person name="Sun H."/>
            <person name="Tritt A."/>
            <person name="Yoshinaga Y."/>
            <person name="Zwiers L.-H."/>
            <person name="Turgeon B."/>
            <person name="Goodwin S."/>
            <person name="Spatafora J."/>
            <person name="Crous P."/>
            <person name="Grigoriev I."/>
        </authorList>
    </citation>
    <scope>NUCLEOTIDE SEQUENCE</scope>
    <source>
        <strain evidence="2">CBS 122367</strain>
    </source>
</reference>
<gene>
    <name evidence="2" type="ORF">K458DRAFT_392021</name>
</gene>
<evidence type="ECO:0000313" key="2">
    <source>
        <dbReference type="EMBL" id="KAF2681229.1"/>
    </source>
</evidence>
<keyword evidence="1" id="KW-0812">Transmembrane</keyword>
<sequence>MSINTFDTAHEELLVGGKGYFVLDLLNFVIVLMIRVRIFITVEWFIFCSCIFHVFVIRAFVFLILISRGRIIIYHLPAGIFLASII</sequence>
<proteinExistence type="predicted"/>
<name>A0A6G1ITM8_9PLEO</name>
<evidence type="ECO:0000313" key="3">
    <source>
        <dbReference type="Proteomes" id="UP000799291"/>
    </source>
</evidence>